<dbReference type="RefSeq" id="WP_138152644.1">
    <property type="nucleotide sequence ID" value="NZ_VANU01000004.1"/>
</dbReference>
<evidence type="ECO:0000256" key="6">
    <source>
        <dbReference type="ARBA" id="ARBA00024536"/>
    </source>
</evidence>
<evidence type="ECO:0000256" key="4">
    <source>
        <dbReference type="ARBA" id="ARBA00023239"/>
    </source>
</evidence>
<feature type="binding site" evidence="7">
    <location>
        <position position="265"/>
    </location>
    <ligand>
        <name>Fe(2+)</name>
        <dbReference type="ChEBI" id="CHEBI:29033"/>
    </ligand>
</feature>
<comment type="similarity">
    <text evidence="1 7 8">Belongs to the ferrochelatase family.</text>
</comment>
<keyword evidence="2 7" id="KW-0408">Iron</keyword>
<evidence type="ECO:0000256" key="2">
    <source>
        <dbReference type="ARBA" id="ARBA00023004"/>
    </source>
</evidence>
<dbReference type="PANTHER" id="PTHR11108:SF1">
    <property type="entry name" value="FERROCHELATASE, MITOCHONDRIAL"/>
    <property type="match status" value="1"/>
</dbReference>
<dbReference type="EC" id="4.98.1.1" evidence="7"/>
<dbReference type="GO" id="GO:0005737">
    <property type="term" value="C:cytoplasm"/>
    <property type="evidence" value="ECO:0007669"/>
    <property type="project" value="UniProtKB-SubCell"/>
</dbReference>
<dbReference type="UniPathway" id="UPA00252">
    <property type="reaction ID" value="UER00325"/>
</dbReference>
<dbReference type="Gene3D" id="3.40.50.1400">
    <property type="match status" value="2"/>
</dbReference>
<dbReference type="InterPro" id="IPR033659">
    <property type="entry name" value="Ferrochelatase_N"/>
</dbReference>
<feature type="binding site" evidence="7">
    <location>
        <position position="184"/>
    </location>
    <ligand>
        <name>Fe(2+)</name>
        <dbReference type="ChEBI" id="CHEBI:29033"/>
    </ligand>
</feature>
<reference evidence="9 10" key="1">
    <citation type="submission" date="2019-05" db="EMBL/GenBank/DDBJ databases">
        <title>Arcobacter sp. nov., isolated from sea sediment.</title>
        <authorList>
            <person name="Kim W."/>
        </authorList>
    </citation>
    <scope>NUCLEOTIDE SEQUENCE [LARGE SCALE GENOMIC DNA]</scope>
    <source>
        <strain evidence="9 10">CAU 1517</strain>
    </source>
</reference>
<comment type="subcellular location">
    <subcellularLocation>
        <location evidence="7">Cytoplasm</location>
    </subcellularLocation>
</comment>
<keyword evidence="4 7" id="KW-0456">Lyase</keyword>
<evidence type="ECO:0000256" key="8">
    <source>
        <dbReference type="RuleBase" id="RU004185"/>
    </source>
</evidence>
<dbReference type="PANTHER" id="PTHR11108">
    <property type="entry name" value="FERROCHELATASE"/>
    <property type="match status" value="1"/>
</dbReference>
<comment type="pathway">
    <text evidence="7">Porphyrin-containing compound metabolism; protoheme biosynthesis; protoheme from protoporphyrin-IX: step 1/1.</text>
</comment>
<name>A0A5R8XZ34_9BACT</name>
<evidence type="ECO:0000256" key="5">
    <source>
        <dbReference type="ARBA" id="ARBA00023244"/>
    </source>
</evidence>
<dbReference type="CDD" id="cd03411">
    <property type="entry name" value="Ferrochelatase_N"/>
    <property type="match status" value="1"/>
</dbReference>
<dbReference type="InterPro" id="IPR001015">
    <property type="entry name" value="Ferrochelatase"/>
</dbReference>
<dbReference type="GO" id="GO:0046872">
    <property type="term" value="F:metal ion binding"/>
    <property type="evidence" value="ECO:0007669"/>
    <property type="project" value="UniProtKB-KW"/>
</dbReference>
<keyword evidence="10" id="KW-1185">Reference proteome</keyword>
<evidence type="ECO:0000313" key="10">
    <source>
        <dbReference type="Proteomes" id="UP000308901"/>
    </source>
</evidence>
<keyword evidence="7" id="KW-0479">Metal-binding</keyword>
<comment type="caution">
    <text evidence="9">The sequence shown here is derived from an EMBL/GenBank/DDBJ whole genome shotgun (WGS) entry which is preliminary data.</text>
</comment>
<evidence type="ECO:0000256" key="3">
    <source>
        <dbReference type="ARBA" id="ARBA00023133"/>
    </source>
</evidence>
<evidence type="ECO:0000313" key="9">
    <source>
        <dbReference type="EMBL" id="TLP37499.1"/>
    </source>
</evidence>
<gene>
    <name evidence="7" type="primary">hemH</name>
    <name evidence="9" type="ORF">FDK22_09235</name>
</gene>
<organism evidence="9 10">
    <name type="scientific">Arcobacter arenosus</name>
    <dbReference type="NCBI Taxonomy" id="2576037"/>
    <lineage>
        <taxon>Bacteria</taxon>
        <taxon>Pseudomonadati</taxon>
        <taxon>Campylobacterota</taxon>
        <taxon>Epsilonproteobacteria</taxon>
        <taxon>Campylobacterales</taxon>
        <taxon>Arcobacteraceae</taxon>
        <taxon>Arcobacter</taxon>
    </lineage>
</organism>
<dbReference type="NCBIfam" id="TIGR00109">
    <property type="entry name" value="hemH"/>
    <property type="match status" value="1"/>
</dbReference>
<dbReference type="GO" id="GO:0004325">
    <property type="term" value="F:ferrochelatase activity"/>
    <property type="evidence" value="ECO:0007669"/>
    <property type="project" value="UniProtKB-UniRule"/>
</dbReference>
<dbReference type="HAMAP" id="MF_00323">
    <property type="entry name" value="Ferrochelatase"/>
    <property type="match status" value="1"/>
</dbReference>
<evidence type="ECO:0000256" key="7">
    <source>
        <dbReference type="HAMAP-Rule" id="MF_00323"/>
    </source>
</evidence>
<comment type="catalytic activity">
    <reaction evidence="6">
        <text>Fe-coproporphyrin III + 2 H(+) = coproporphyrin III + Fe(2+)</text>
        <dbReference type="Rhea" id="RHEA:49572"/>
        <dbReference type="ChEBI" id="CHEBI:15378"/>
        <dbReference type="ChEBI" id="CHEBI:29033"/>
        <dbReference type="ChEBI" id="CHEBI:68438"/>
        <dbReference type="ChEBI" id="CHEBI:131725"/>
        <dbReference type="EC" id="4.99.1.9"/>
    </reaction>
    <physiologicalReaction direction="right-to-left" evidence="6">
        <dbReference type="Rhea" id="RHEA:49574"/>
    </physiologicalReaction>
</comment>
<keyword evidence="5 7" id="KW-0627">Porphyrin biosynthesis</keyword>
<dbReference type="AlphaFoldDB" id="A0A5R8XZ34"/>
<sequence>MKKAIVLMNMGGPNNLDEVEVFLTNMFNDKYIIGAPQPIRAMIGFFITSMRKKEAKENYKALGGMSPIVGHTKRLARRLEKIVDADVFYKMRYTPPFAKDVLEHLKPYDEIYAIPMYPHYSSTTTKSSIEEFEKWAKKLGVKGKIRTLDSYYDHELYNKAIVERIKESLGYDNPEEFELIFSAHGLTQRTIDKGDPYQKHILANVECAKKELEKQGIKFKNIHTAYQSRLGPMEWIRPYMDDKLHEMKDKKVIVYPISFTVDNSETQFELDIEYKEIADEVGIKDYRVARAPNHNQYFLETLKDLFENRCA</sequence>
<dbReference type="GO" id="GO:0006783">
    <property type="term" value="P:heme biosynthetic process"/>
    <property type="evidence" value="ECO:0007669"/>
    <property type="project" value="UniProtKB-UniRule"/>
</dbReference>
<keyword evidence="3 7" id="KW-0350">Heme biosynthesis</keyword>
<dbReference type="SUPFAM" id="SSF53800">
    <property type="entry name" value="Chelatase"/>
    <property type="match status" value="1"/>
</dbReference>
<dbReference type="OrthoDB" id="9809741at2"/>
<accession>A0A5R8XZ34</accession>
<comment type="function">
    <text evidence="7">Catalyzes the ferrous insertion into protoporphyrin IX.</text>
</comment>
<keyword evidence="7" id="KW-0963">Cytoplasm</keyword>
<evidence type="ECO:0000256" key="1">
    <source>
        <dbReference type="ARBA" id="ARBA00007718"/>
    </source>
</evidence>
<protein>
    <recommendedName>
        <fullName evidence="7">Ferrochelatase</fullName>
        <ecNumber evidence="7">4.98.1.1</ecNumber>
    </recommendedName>
    <alternativeName>
        <fullName evidence="7">Heme synthase</fullName>
    </alternativeName>
    <alternativeName>
        <fullName evidence="7">Protoheme ferro-lyase</fullName>
    </alternativeName>
</protein>
<dbReference type="CDD" id="cd00419">
    <property type="entry name" value="Ferrochelatase_C"/>
    <property type="match status" value="1"/>
</dbReference>
<dbReference type="Pfam" id="PF00762">
    <property type="entry name" value="Ferrochelatase"/>
    <property type="match status" value="1"/>
</dbReference>
<proteinExistence type="inferred from homology"/>
<comment type="catalytic activity">
    <reaction evidence="7">
        <text>heme b + 2 H(+) = protoporphyrin IX + Fe(2+)</text>
        <dbReference type="Rhea" id="RHEA:22584"/>
        <dbReference type="ChEBI" id="CHEBI:15378"/>
        <dbReference type="ChEBI" id="CHEBI:29033"/>
        <dbReference type="ChEBI" id="CHEBI:57306"/>
        <dbReference type="ChEBI" id="CHEBI:60344"/>
        <dbReference type="EC" id="4.98.1.1"/>
    </reaction>
</comment>
<dbReference type="Proteomes" id="UP000308901">
    <property type="component" value="Unassembled WGS sequence"/>
</dbReference>
<dbReference type="EMBL" id="VANU01000004">
    <property type="protein sequence ID" value="TLP37499.1"/>
    <property type="molecule type" value="Genomic_DNA"/>
</dbReference>
<dbReference type="InterPro" id="IPR033644">
    <property type="entry name" value="Ferrochelatase_C"/>
</dbReference>